<accession>A0ACD5DFL1</accession>
<proteinExistence type="predicted"/>
<sequence>MKIKNIIGPIALSVAASIWGGMFVVVKIVVKYIPPIELVWSRYLIAIIVLILFSLIRREKWHINKRDLVLVVLIGLIGNTISIVAQETGTWLSNAQTGAVITSATPTFMLIFAWVLLKERLNKFKIIAVLMATAGVIAIVGVHISGKHIFKGILLLVVAALTWALMSVLIKKVKTYSSLQITIIATLVAIICLTPFVIANPNSMATINLTNPIILLSLLYLGIVSTAFAFILWNYGLTLVSASNSGLFFLWQPIVGTILGWLFLNESLTWGFLIGSLLILLSVWLTIRFDN</sequence>
<name>A0ACD5DFL1_9LACO</name>
<organism evidence="1 2">
    <name type="scientific">Lentilactobacillus terminaliae</name>
    <dbReference type="NCBI Taxonomy" id="3003483"/>
    <lineage>
        <taxon>Bacteria</taxon>
        <taxon>Bacillati</taxon>
        <taxon>Bacillota</taxon>
        <taxon>Bacilli</taxon>
        <taxon>Lactobacillales</taxon>
        <taxon>Lactobacillaceae</taxon>
        <taxon>Lentilactobacillus</taxon>
    </lineage>
</organism>
<reference evidence="1" key="1">
    <citation type="submission" date="2024-08" db="EMBL/GenBank/DDBJ databases">
        <title>Lentilactobacillus sp. nov., isolated from tree bark.</title>
        <authorList>
            <person name="Phuengjayaem S."/>
            <person name="Tanasupawat S."/>
        </authorList>
    </citation>
    <scope>NUCLEOTIDE SEQUENCE</scope>
    <source>
        <strain evidence="1">SPB1-3</strain>
    </source>
</reference>
<dbReference type="Proteomes" id="UP001149860">
    <property type="component" value="Chromosome"/>
</dbReference>
<protein>
    <submittedName>
        <fullName evidence="1">DMT family transporter</fullName>
    </submittedName>
</protein>
<evidence type="ECO:0000313" key="2">
    <source>
        <dbReference type="Proteomes" id="UP001149860"/>
    </source>
</evidence>
<keyword evidence="2" id="KW-1185">Reference proteome</keyword>
<gene>
    <name evidence="1" type="ORF">O0236_001820</name>
</gene>
<evidence type="ECO:0000313" key="1">
    <source>
        <dbReference type="EMBL" id="XFD40072.1"/>
    </source>
</evidence>
<dbReference type="EMBL" id="CP168151">
    <property type="protein sequence ID" value="XFD40072.1"/>
    <property type="molecule type" value="Genomic_DNA"/>
</dbReference>